<evidence type="ECO:0008006" key="7">
    <source>
        <dbReference type="Google" id="ProtNLM"/>
    </source>
</evidence>
<dbReference type="PANTHER" id="PTHR12394">
    <property type="entry name" value="ZYGIN"/>
    <property type="match status" value="1"/>
</dbReference>
<reference evidence="5 6" key="1">
    <citation type="submission" date="2021-06" db="EMBL/GenBank/DDBJ databases">
        <title>Chromosome-level genome assembly of the red-tail catfish (Hemibagrus wyckioides).</title>
        <authorList>
            <person name="Shao F."/>
        </authorList>
    </citation>
    <scope>NUCLEOTIDE SEQUENCE [LARGE SCALE GENOMIC DNA]</scope>
    <source>
        <strain evidence="5">EC202008001</strain>
        <tissue evidence="5">Blood</tissue>
    </source>
</reference>
<evidence type="ECO:0000256" key="2">
    <source>
        <dbReference type="ARBA" id="ARBA00022553"/>
    </source>
</evidence>
<dbReference type="AlphaFoldDB" id="A0A9D3P9X8"/>
<dbReference type="Proteomes" id="UP000824219">
    <property type="component" value="Linkage Group LG01"/>
</dbReference>
<evidence type="ECO:0000313" key="6">
    <source>
        <dbReference type="Proteomes" id="UP000824219"/>
    </source>
</evidence>
<evidence type="ECO:0000256" key="3">
    <source>
        <dbReference type="ARBA" id="ARBA00023054"/>
    </source>
</evidence>
<proteinExistence type="inferred from homology"/>
<sequence length="374" mass="42855">MAAPRAQDQSALQPEMLAEKQLERIQLSVDAVTELLRFTDLDENIGDRSDFRSMEELVADFDEKLKACFGNFDAKAELIDGVNPLTEDTVLKNDEIWNALANNYGNVMPVDWNQSRTRSLQLPVLHIEDRPVDNVNLDVSDDEELREQMDMHSIIVSCINDEPFLTAEQVIEEIEEMMQDSPDMQAEQNPVKSNLIHRSNGHSFEERVRNLSVAELNELLEEVETAIRRYSEELVRQLALRDELDFEKEVMNSFISVLIDVQNLQKEHKELLKKKRKVKSGNKEQNGRLHRLSSSRFSMESISTAIQNGFRQTFGNMGGEKQYLTTVIPYEKKDVPPSVEDLQVLTKILQAMKDDSDKVPSLLTDYILKVLCPS</sequence>
<dbReference type="PANTHER" id="PTHR12394:SF11">
    <property type="entry name" value="FASCICULATION AND ELONGATION PROTEIN ZETA-2"/>
    <property type="match status" value="1"/>
</dbReference>
<keyword evidence="6" id="KW-1185">Reference proteome</keyword>
<dbReference type="Pfam" id="PF07763">
    <property type="entry name" value="FEZ"/>
    <property type="match status" value="1"/>
</dbReference>
<keyword evidence="2" id="KW-0597">Phosphoprotein</keyword>
<keyword evidence="3 4" id="KW-0175">Coiled coil</keyword>
<gene>
    <name evidence="5" type="ORF">KOW79_000887</name>
</gene>
<accession>A0A9D3P9X8</accession>
<dbReference type="GO" id="GO:0005737">
    <property type="term" value="C:cytoplasm"/>
    <property type="evidence" value="ECO:0007669"/>
    <property type="project" value="TreeGrafter"/>
</dbReference>
<evidence type="ECO:0000313" key="5">
    <source>
        <dbReference type="EMBL" id="KAG7336194.1"/>
    </source>
</evidence>
<evidence type="ECO:0000256" key="1">
    <source>
        <dbReference type="ARBA" id="ARBA00006788"/>
    </source>
</evidence>
<dbReference type="InterPro" id="IPR011680">
    <property type="entry name" value="FEZ"/>
</dbReference>
<dbReference type="OrthoDB" id="7959977at2759"/>
<evidence type="ECO:0000256" key="4">
    <source>
        <dbReference type="SAM" id="Coils"/>
    </source>
</evidence>
<feature type="coiled-coil region" evidence="4">
    <location>
        <begin position="213"/>
        <end position="281"/>
    </location>
</feature>
<name>A0A9D3P9X8_9TELE</name>
<dbReference type="EMBL" id="JAHKSW010000001">
    <property type="protein sequence ID" value="KAG7336194.1"/>
    <property type="molecule type" value="Genomic_DNA"/>
</dbReference>
<dbReference type="GO" id="GO:0030424">
    <property type="term" value="C:axon"/>
    <property type="evidence" value="ECO:0007669"/>
    <property type="project" value="TreeGrafter"/>
</dbReference>
<comment type="caution">
    <text evidence="5">The sequence shown here is derived from an EMBL/GenBank/DDBJ whole genome shotgun (WGS) entry which is preliminary data.</text>
</comment>
<organism evidence="5 6">
    <name type="scientific">Hemibagrus wyckioides</name>
    <dbReference type="NCBI Taxonomy" id="337641"/>
    <lineage>
        <taxon>Eukaryota</taxon>
        <taxon>Metazoa</taxon>
        <taxon>Chordata</taxon>
        <taxon>Craniata</taxon>
        <taxon>Vertebrata</taxon>
        <taxon>Euteleostomi</taxon>
        <taxon>Actinopterygii</taxon>
        <taxon>Neopterygii</taxon>
        <taxon>Teleostei</taxon>
        <taxon>Ostariophysi</taxon>
        <taxon>Siluriformes</taxon>
        <taxon>Bagridae</taxon>
        <taxon>Hemibagrus</taxon>
    </lineage>
</organism>
<comment type="similarity">
    <text evidence="1">Belongs to the zygin family.</text>
</comment>
<protein>
    <recommendedName>
        <fullName evidence="7">Fasciculation and elongation protein zeta-2</fullName>
    </recommendedName>
</protein>